<sequence>MTIINEAQPALPRRRSSALTFLTAGIVAGSLMVSTIAAAQDITIRWALHPGEEADAVINYFAPKYE</sequence>
<keyword evidence="2" id="KW-1185">Reference proteome</keyword>
<reference evidence="1 2" key="1">
    <citation type="submission" date="2019-04" db="EMBL/GenBank/DDBJ databases">
        <title>Natronospirillum operosus gen. nov., sp. nov., a haloalkaliphilic satellite isolated from decaying biomass of laboratory culture of cyanobacterium Geitlerinema sp. and proposal of Natronospirillaceae fam. nov. and Saccharospirillaceae fam. nov.</title>
        <authorList>
            <person name="Kevbrin V."/>
            <person name="Boltyanskaya Y."/>
            <person name="Koziaeva V."/>
            <person name="Grouzdev D.S."/>
            <person name="Park M."/>
            <person name="Cho J."/>
        </authorList>
    </citation>
    <scope>NUCLEOTIDE SEQUENCE [LARGE SCALE GENOMIC DNA]</scope>
    <source>
        <strain evidence="1 2">G-116</strain>
    </source>
</reference>
<name>A0A4Z0W9P8_9GAMM</name>
<dbReference type="RefSeq" id="WP_135485045.1">
    <property type="nucleotide sequence ID" value="NZ_SRMF01000018.1"/>
</dbReference>
<proteinExistence type="predicted"/>
<comment type="caution">
    <text evidence="1">The sequence shown here is derived from an EMBL/GenBank/DDBJ whole genome shotgun (WGS) entry which is preliminary data.</text>
</comment>
<dbReference type="EMBL" id="SRMF01000018">
    <property type="protein sequence ID" value="TGG89967.1"/>
    <property type="molecule type" value="Genomic_DNA"/>
</dbReference>
<evidence type="ECO:0000313" key="2">
    <source>
        <dbReference type="Proteomes" id="UP000297475"/>
    </source>
</evidence>
<feature type="non-terminal residue" evidence="1">
    <location>
        <position position="66"/>
    </location>
</feature>
<dbReference type="AlphaFoldDB" id="A0A4Z0W9P8"/>
<evidence type="ECO:0000313" key="1">
    <source>
        <dbReference type="EMBL" id="TGG89967.1"/>
    </source>
</evidence>
<organism evidence="1 2">
    <name type="scientific">Natronospirillum operosum</name>
    <dbReference type="NCBI Taxonomy" id="2759953"/>
    <lineage>
        <taxon>Bacteria</taxon>
        <taxon>Pseudomonadati</taxon>
        <taxon>Pseudomonadota</taxon>
        <taxon>Gammaproteobacteria</taxon>
        <taxon>Oceanospirillales</taxon>
        <taxon>Natronospirillaceae</taxon>
        <taxon>Natronospirillum</taxon>
    </lineage>
</organism>
<gene>
    <name evidence="1" type="ORF">E4656_19715</name>
</gene>
<protein>
    <submittedName>
        <fullName evidence="1">Uncharacterized protein</fullName>
    </submittedName>
</protein>
<dbReference type="Proteomes" id="UP000297475">
    <property type="component" value="Unassembled WGS sequence"/>
</dbReference>
<accession>A0A4Z0W9P8</accession>